<evidence type="ECO:0000256" key="9">
    <source>
        <dbReference type="ARBA" id="ARBA00022692"/>
    </source>
</evidence>
<feature type="compositionally biased region" description="Low complexity" evidence="23">
    <location>
        <begin position="511"/>
        <end position="524"/>
    </location>
</feature>
<dbReference type="InterPro" id="IPR003661">
    <property type="entry name" value="HisK_dim/P_dom"/>
</dbReference>
<evidence type="ECO:0000256" key="18">
    <source>
        <dbReference type="ARBA" id="ARBA00023016"/>
    </source>
</evidence>
<keyword evidence="24" id="KW-0472">Membrane</keyword>
<keyword evidence="8" id="KW-0808">Transferase</keyword>
<evidence type="ECO:0000256" key="5">
    <source>
        <dbReference type="ARBA" id="ARBA00012438"/>
    </source>
</evidence>
<dbReference type="CDD" id="cd06225">
    <property type="entry name" value="HAMP"/>
    <property type="match status" value="1"/>
</dbReference>
<feature type="domain" description="HAMP" evidence="26">
    <location>
        <begin position="210"/>
        <end position="262"/>
    </location>
</feature>
<dbReference type="EC" id="2.7.13.3" evidence="5"/>
<dbReference type="RefSeq" id="WP_148058111.1">
    <property type="nucleotide sequence ID" value="NZ_RJKN01000009.1"/>
</dbReference>
<feature type="transmembrane region" description="Helical" evidence="24">
    <location>
        <begin position="20"/>
        <end position="41"/>
    </location>
</feature>
<evidence type="ECO:0000256" key="20">
    <source>
        <dbReference type="ARBA" id="ARBA00023211"/>
    </source>
</evidence>
<evidence type="ECO:0000256" key="3">
    <source>
        <dbReference type="ARBA" id="ARBA00001946"/>
    </source>
</evidence>
<dbReference type="InterPro" id="IPR050980">
    <property type="entry name" value="2C_sensor_his_kinase"/>
</dbReference>
<dbReference type="SMART" id="SM00387">
    <property type="entry name" value="HATPase_c"/>
    <property type="match status" value="1"/>
</dbReference>
<comment type="cofactor">
    <cofactor evidence="3">
        <name>Mg(2+)</name>
        <dbReference type="ChEBI" id="CHEBI:18420"/>
    </cofactor>
</comment>
<evidence type="ECO:0000256" key="8">
    <source>
        <dbReference type="ARBA" id="ARBA00022679"/>
    </source>
</evidence>
<dbReference type="PROSITE" id="PS50109">
    <property type="entry name" value="HIS_KIN"/>
    <property type="match status" value="1"/>
</dbReference>
<sequence>MAAETSRRRLPSLGVAGRLVVAVVAAAALGMLVAGLVALWVQERVVERRVDASLVQEVEELRAAAAGRQDGDLVYSDVTELLSDVLRQNVPDSGEGNMVLVDGEIALLPGGQRTLRLEELPELQRRVAGLAAADDPVIGSLVADVDGTPTDLRYVAVPVSVPGDARTGVLVTAVDVDAARAQVRSGAAAYLLASLAALAIVALVGSAVAGRLLRPLQLLSDTARRLTEEDLSQRIPVRGHDEVSALTRTVNGMLERLERAFVGQRQLLDDVGHELRTPLTVVRGHVELMDPEDPADVRETQELALDELDRMHRLVDDLVLLAQSQRPDFLRWGVVDVDQVVERTLDRVRALGDRRWRLDATSGVSVPGDSQRLVQALMQLTSNAVRHTGPDDEVALGAAVEGDVVRLWVRDTGPGVAEADKERIFARAQQGQALAPRPAARDGETEAAAHEGSGLGLAIVTAIAEAHGGRVTLSSTAGAGAVFAVELPLPRTAEPAADADDVDDTDGAGEGDAPAAAGPATATPPYGLPVTSPGPSSRDAVTGPVPTPSGRERR</sequence>
<dbReference type="InterPro" id="IPR036890">
    <property type="entry name" value="HATPase_C_sf"/>
</dbReference>
<dbReference type="GO" id="GO:0004721">
    <property type="term" value="F:phosphoprotein phosphatase activity"/>
    <property type="evidence" value="ECO:0007669"/>
    <property type="project" value="UniProtKB-KW"/>
</dbReference>
<keyword evidence="9 24" id="KW-0812">Transmembrane</keyword>
<feature type="domain" description="Histidine kinase" evidence="25">
    <location>
        <begin position="270"/>
        <end position="491"/>
    </location>
</feature>
<keyword evidence="7" id="KW-0597">Phosphoprotein</keyword>
<dbReference type="GO" id="GO:0000155">
    <property type="term" value="F:phosphorelay sensor kinase activity"/>
    <property type="evidence" value="ECO:0007669"/>
    <property type="project" value="InterPro"/>
</dbReference>
<dbReference type="PANTHER" id="PTHR44936">
    <property type="entry name" value="SENSOR PROTEIN CREC"/>
    <property type="match status" value="1"/>
</dbReference>
<dbReference type="Pfam" id="PF00672">
    <property type="entry name" value="HAMP"/>
    <property type="match status" value="1"/>
</dbReference>
<keyword evidence="12" id="KW-0378">Hydrolase</keyword>
<keyword evidence="19" id="KW-0843">Virulence</keyword>
<feature type="transmembrane region" description="Helical" evidence="24">
    <location>
        <begin position="189"/>
        <end position="213"/>
    </location>
</feature>
<evidence type="ECO:0000256" key="17">
    <source>
        <dbReference type="ARBA" id="ARBA00023012"/>
    </source>
</evidence>
<dbReference type="InterPro" id="IPR003660">
    <property type="entry name" value="HAMP_dom"/>
</dbReference>
<feature type="region of interest" description="Disordered" evidence="23">
    <location>
        <begin position="495"/>
        <end position="554"/>
    </location>
</feature>
<evidence type="ECO:0000256" key="10">
    <source>
        <dbReference type="ARBA" id="ARBA00022741"/>
    </source>
</evidence>
<dbReference type="GO" id="GO:0005524">
    <property type="term" value="F:ATP binding"/>
    <property type="evidence" value="ECO:0007669"/>
    <property type="project" value="UniProtKB-KW"/>
</dbReference>
<dbReference type="GO" id="GO:0005886">
    <property type="term" value="C:plasma membrane"/>
    <property type="evidence" value="ECO:0007669"/>
    <property type="project" value="UniProtKB-SubCell"/>
</dbReference>
<keyword evidence="11 27" id="KW-0418">Kinase</keyword>
<dbReference type="SMART" id="SM00304">
    <property type="entry name" value="HAMP"/>
    <property type="match status" value="1"/>
</dbReference>
<dbReference type="SUPFAM" id="SSF47384">
    <property type="entry name" value="Homodimeric domain of signal transducing histidine kinase"/>
    <property type="match status" value="1"/>
</dbReference>
<feature type="compositionally biased region" description="Basic and acidic residues" evidence="23">
    <location>
        <begin position="439"/>
        <end position="448"/>
    </location>
</feature>
<keyword evidence="15" id="KW-0904">Protein phosphatase</keyword>
<dbReference type="InterPro" id="IPR004358">
    <property type="entry name" value="Sig_transdc_His_kin-like_C"/>
</dbReference>
<comment type="caution">
    <text evidence="27">The sequence shown here is derived from an EMBL/GenBank/DDBJ whole genome shotgun (WGS) entry which is preliminary data.</text>
</comment>
<dbReference type="CDD" id="cd00075">
    <property type="entry name" value="HATPase"/>
    <property type="match status" value="1"/>
</dbReference>
<comment type="subcellular location">
    <subcellularLocation>
        <location evidence="4">Cell membrane</location>
        <topology evidence="4">Multi-pass membrane protein</topology>
    </subcellularLocation>
</comment>
<comment type="catalytic activity">
    <reaction evidence="1">
        <text>ATP + protein L-histidine = ADP + protein N-phospho-L-histidine.</text>
        <dbReference type="EC" id="2.7.13.3"/>
    </reaction>
</comment>
<dbReference type="Proteomes" id="UP000276232">
    <property type="component" value="Unassembled WGS sequence"/>
</dbReference>
<gene>
    <name evidence="27" type="ORF">EDC03_3143</name>
</gene>
<evidence type="ECO:0000259" key="26">
    <source>
        <dbReference type="PROSITE" id="PS50885"/>
    </source>
</evidence>
<reference evidence="27 28" key="1">
    <citation type="journal article" date="2015" name="Stand. Genomic Sci.">
        <title>Genomic Encyclopedia of Bacterial and Archaeal Type Strains, Phase III: the genomes of soil and plant-associated and newly described type strains.</title>
        <authorList>
            <person name="Whitman W.B."/>
            <person name="Woyke T."/>
            <person name="Klenk H.P."/>
            <person name="Zhou Y."/>
            <person name="Lilburn T.G."/>
            <person name="Beck B.J."/>
            <person name="De Vos P."/>
            <person name="Vandamme P."/>
            <person name="Eisen J.A."/>
            <person name="Garrity G."/>
            <person name="Hugenholtz P."/>
            <person name="Kyrpides N.C."/>
        </authorList>
    </citation>
    <scope>NUCLEOTIDE SEQUENCE [LARGE SCALE GENOMIC DNA]</scope>
    <source>
        <strain evidence="27 28">CECT 7306</strain>
    </source>
</reference>
<evidence type="ECO:0000256" key="2">
    <source>
        <dbReference type="ARBA" id="ARBA00001936"/>
    </source>
</evidence>
<evidence type="ECO:0000313" key="27">
    <source>
        <dbReference type="EMBL" id="ROP26906.1"/>
    </source>
</evidence>
<evidence type="ECO:0000256" key="22">
    <source>
        <dbReference type="ARBA" id="ARBA00041776"/>
    </source>
</evidence>
<dbReference type="SMART" id="SM00388">
    <property type="entry name" value="HisKA"/>
    <property type="match status" value="1"/>
</dbReference>
<organism evidence="27 28">
    <name type="scientific">Pseudokineococcus lusitanus</name>
    <dbReference type="NCBI Taxonomy" id="763993"/>
    <lineage>
        <taxon>Bacteria</taxon>
        <taxon>Bacillati</taxon>
        <taxon>Actinomycetota</taxon>
        <taxon>Actinomycetes</taxon>
        <taxon>Kineosporiales</taxon>
        <taxon>Kineosporiaceae</taxon>
        <taxon>Pseudokineococcus</taxon>
    </lineage>
</organism>
<keyword evidence="17" id="KW-0902">Two-component regulatory system</keyword>
<evidence type="ECO:0000256" key="24">
    <source>
        <dbReference type="SAM" id="Phobius"/>
    </source>
</evidence>
<evidence type="ECO:0000256" key="15">
    <source>
        <dbReference type="ARBA" id="ARBA00022912"/>
    </source>
</evidence>
<dbReference type="AlphaFoldDB" id="A0A3N1G9J6"/>
<dbReference type="SUPFAM" id="SSF55874">
    <property type="entry name" value="ATPase domain of HSP90 chaperone/DNA topoisomerase II/histidine kinase"/>
    <property type="match status" value="1"/>
</dbReference>
<evidence type="ECO:0000256" key="16">
    <source>
        <dbReference type="ARBA" id="ARBA00022989"/>
    </source>
</evidence>
<dbReference type="InterPro" id="IPR036097">
    <property type="entry name" value="HisK_dim/P_sf"/>
</dbReference>
<dbReference type="Gene3D" id="6.10.340.10">
    <property type="match status" value="1"/>
</dbReference>
<keyword evidence="20" id="KW-0464">Manganese</keyword>
<name>A0A3N1G9J6_9ACTN</name>
<keyword evidence="6" id="KW-1003">Cell membrane</keyword>
<evidence type="ECO:0000256" key="13">
    <source>
        <dbReference type="ARBA" id="ARBA00022840"/>
    </source>
</evidence>
<evidence type="ECO:0000256" key="7">
    <source>
        <dbReference type="ARBA" id="ARBA00022553"/>
    </source>
</evidence>
<dbReference type="OrthoDB" id="9786919at2"/>
<evidence type="ECO:0000256" key="21">
    <source>
        <dbReference type="ARBA" id="ARBA00040454"/>
    </source>
</evidence>
<evidence type="ECO:0000313" key="28">
    <source>
        <dbReference type="Proteomes" id="UP000276232"/>
    </source>
</evidence>
<accession>A0A3N1G9J6</accession>
<evidence type="ECO:0000256" key="1">
    <source>
        <dbReference type="ARBA" id="ARBA00000085"/>
    </source>
</evidence>
<feature type="region of interest" description="Disordered" evidence="23">
    <location>
        <begin position="429"/>
        <end position="448"/>
    </location>
</feature>
<keyword evidence="13" id="KW-0067">ATP-binding</keyword>
<evidence type="ECO:0000256" key="23">
    <source>
        <dbReference type="SAM" id="MobiDB-lite"/>
    </source>
</evidence>
<dbReference type="Gene3D" id="3.30.565.10">
    <property type="entry name" value="Histidine kinase-like ATPase, C-terminal domain"/>
    <property type="match status" value="1"/>
</dbReference>
<feature type="compositionally biased region" description="Acidic residues" evidence="23">
    <location>
        <begin position="497"/>
        <end position="509"/>
    </location>
</feature>
<dbReference type="CDD" id="cd00082">
    <property type="entry name" value="HisKA"/>
    <property type="match status" value="1"/>
</dbReference>
<dbReference type="EMBL" id="RJKN01000009">
    <property type="protein sequence ID" value="ROP26906.1"/>
    <property type="molecule type" value="Genomic_DNA"/>
</dbReference>
<dbReference type="Gene3D" id="1.10.287.130">
    <property type="match status" value="1"/>
</dbReference>
<dbReference type="InterPro" id="IPR003594">
    <property type="entry name" value="HATPase_dom"/>
</dbReference>
<keyword evidence="18" id="KW-0346">Stress response</keyword>
<keyword evidence="14" id="KW-0460">Magnesium</keyword>
<dbReference type="Pfam" id="PF00512">
    <property type="entry name" value="HisKA"/>
    <property type="match status" value="1"/>
</dbReference>
<evidence type="ECO:0000256" key="12">
    <source>
        <dbReference type="ARBA" id="ARBA00022801"/>
    </source>
</evidence>
<evidence type="ECO:0000256" key="4">
    <source>
        <dbReference type="ARBA" id="ARBA00004651"/>
    </source>
</evidence>
<keyword evidence="16 24" id="KW-1133">Transmembrane helix</keyword>
<dbReference type="InterPro" id="IPR005467">
    <property type="entry name" value="His_kinase_dom"/>
</dbReference>
<protein>
    <recommendedName>
        <fullName evidence="21">Signal transduction histidine-protein kinase/phosphatase MprB</fullName>
        <ecNumber evidence="5">2.7.13.3</ecNumber>
    </recommendedName>
    <alternativeName>
        <fullName evidence="22">Mycobacterial persistence regulator B</fullName>
    </alternativeName>
</protein>
<dbReference type="InParanoid" id="A0A3N1G9J6"/>
<dbReference type="PRINTS" id="PR00344">
    <property type="entry name" value="BCTRLSENSOR"/>
</dbReference>
<dbReference type="PROSITE" id="PS50885">
    <property type="entry name" value="HAMP"/>
    <property type="match status" value="1"/>
</dbReference>
<dbReference type="SUPFAM" id="SSF158472">
    <property type="entry name" value="HAMP domain-like"/>
    <property type="match status" value="1"/>
</dbReference>
<dbReference type="Pfam" id="PF02518">
    <property type="entry name" value="HATPase_c"/>
    <property type="match status" value="1"/>
</dbReference>
<comment type="cofactor">
    <cofactor evidence="2">
        <name>Mn(2+)</name>
        <dbReference type="ChEBI" id="CHEBI:29035"/>
    </cofactor>
</comment>
<evidence type="ECO:0000256" key="6">
    <source>
        <dbReference type="ARBA" id="ARBA00022475"/>
    </source>
</evidence>
<proteinExistence type="predicted"/>
<dbReference type="PANTHER" id="PTHR44936:SF9">
    <property type="entry name" value="SENSOR PROTEIN CREC"/>
    <property type="match status" value="1"/>
</dbReference>
<evidence type="ECO:0000256" key="19">
    <source>
        <dbReference type="ARBA" id="ARBA00023026"/>
    </source>
</evidence>
<evidence type="ECO:0000256" key="11">
    <source>
        <dbReference type="ARBA" id="ARBA00022777"/>
    </source>
</evidence>
<evidence type="ECO:0000259" key="25">
    <source>
        <dbReference type="PROSITE" id="PS50109"/>
    </source>
</evidence>
<keyword evidence="28" id="KW-1185">Reference proteome</keyword>
<evidence type="ECO:0000256" key="14">
    <source>
        <dbReference type="ARBA" id="ARBA00022842"/>
    </source>
</evidence>
<keyword evidence="10" id="KW-0547">Nucleotide-binding</keyword>